<name>A0A2M4DD29_ANODA</name>
<protein>
    <submittedName>
        <fullName evidence="2">Putative secreted protein</fullName>
    </submittedName>
</protein>
<feature type="chain" id="PRO_5014656470" evidence="1">
    <location>
        <begin position="32"/>
        <end position="84"/>
    </location>
</feature>
<feature type="signal peptide" evidence="1">
    <location>
        <begin position="1"/>
        <end position="31"/>
    </location>
</feature>
<reference evidence="2" key="1">
    <citation type="submission" date="2018-01" db="EMBL/GenBank/DDBJ databases">
        <title>An insight into the sialome of Amazonian anophelines.</title>
        <authorList>
            <person name="Ribeiro J.M."/>
            <person name="Scarpassa V."/>
            <person name="Calvo E."/>
        </authorList>
    </citation>
    <scope>NUCLEOTIDE SEQUENCE</scope>
</reference>
<dbReference type="AlphaFoldDB" id="A0A2M4DD29"/>
<accession>A0A2M4DD29</accession>
<keyword evidence="1" id="KW-0732">Signal</keyword>
<sequence>MWLSLRLYGTLDDDLLLLLLLLLLMLSETSGGHDRLGLLMRHSSHRDTRCAGMYMRFASYNTLSRMQWTTAGVGRLLLLLLLVL</sequence>
<proteinExistence type="predicted"/>
<organism evidence="2">
    <name type="scientific">Anopheles darlingi</name>
    <name type="common">Mosquito</name>
    <dbReference type="NCBI Taxonomy" id="43151"/>
    <lineage>
        <taxon>Eukaryota</taxon>
        <taxon>Metazoa</taxon>
        <taxon>Ecdysozoa</taxon>
        <taxon>Arthropoda</taxon>
        <taxon>Hexapoda</taxon>
        <taxon>Insecta</taxon>
        <taxon>Pterygota</taxon>
        <taxon>Neoptera</taxon>
        <taxon>Endopterygota</taxon>
        <taxon>Diptera</taxon>
        <taxon>Nematocera</taxon>
        <taxon>Culicoidea</taxon>
        <taxon>Culicidae</taxon>
        <taxon>Anophelinae</taxon>
        <taxon>Anopheles</taxon>
    </lineage>
</organism>
<dbReference type="EMBL" id="GGFL01010820">
    <property type="protein sequence ID" value="MBW74998.1"/>
    <property type="molecule type" value="Transcribed_RNA"/>
</dbReference>
<evidence type="ECO:0000313" key="2">
    <source>
        <dbReference type="EMBL" id="MBW74998.1"/>
    </source>
</evidence>
<evidence type="ECO:0000256" key="1">
    <source>
        <dbReference type="SAM" id="SignalP"/>
    </source>
</evidence>